<dbReference type="Pfam" id="PF14681">
    <property type="entry name" value="UPRTase"/>
    <property type="match status" value="1"/>
</dbReference>
<feature type="binding site" evidence="15">
    <location>
        <begin position="131"/>
        <end position="139"/>
    </location>
    <ligand>
        <name>5-phospho-alpha-D-ribose 1-diphosphate</name>
        <dbReference type="ChEBI" id="CHEBI:58017"/>
    </ligand>
</feature>
<evidence type="ECO:0000256" key="11">
    <source>
        <dbReference type="ARBA" id="ARBA00052919"/>
    </source>
</evidence>
<evidence type="ECO:0000259" key="16">
    <source>
        <dbReference type="Pfam" id="PF14681"/>
    </source>
</evidence>
<reference evidence="17 18" key="1">
    <citation type="journal article" date="2019" name="Front. Microbiol.">
        <title>Thermoanaerosceptrum fracticalcis gen. nov. sp. nov., a Novel Fumarate-Fermenting Microorganism From a Deep Fractured Carbonate Aquifer of the US Great Basin.</title>
        <authorList>
            <person name="Hamilton-Brehm S.D."/>
            <person name="Stewart L.E."/>
            <person name="Zavarin M."/>
            <person name="Caldwell M."/>
            <person name="Lawson P.A."/>
            <person name="Onstott T.C."/>
            <person name="Grzymski J."/>
            <person name="Neveux I."/>
            <person name="Lollar B.S."/>
            <person name="Russell C.E."/>
            <person name="Moser D.P."/>
        </authorList>
    </citation>
    <scope>NUCLEOTIDE SEQUENCE [LARGE SCALE GENOMIC DNA]</scope>
    <source>
        <strain evidence="17 18">DRI-13</strain>
    </source>
</reference>
<evidence type="ECO:0000256" key="6">
    <source>
        <dbReference type="ARBA" id="ARBA00022679"/>
    </source>
</evidence>
<evidence type="ECO:0000256" key="4">
    <source>
        <dbReference type="ARBA" id="ARBA00022533"/>
    </source>
</evidence>
<dbReference type="UniPathway" id="UPA00574">
    <property type="reaction ID" value="UER00636"/>
</dbReference>
<dbReference type="NCBIfam" id="NF001097">
    <property type="entry name" value="PRK00129.1"/>
    <property type="match status" value="1"/>
</dbReference>
<protein>
    <recommendedName>
        <fullName evidence="13 15">Uracil phosphoribosyltransferase</fullName>
        <ecNumber evidence="3 15">2.4.2.9</ecNumber>
    </recommendedName>
    <alternativeName>
        <fullName evidence="10 15">UMP pyrophosphorylase</fullName>
    </alternativeName>
    <alternativeName>
        <fullName evidence="14 15">UPRTase</fullName>
    </alternativeName>
</protein>
<feature type="binding site" evidence="15">
    <location>
        <position position="194"/>
    </location>
    <ligand>
        <name>uracil</name>
        <dbReference type="ChEBI" id="CHEBI:17568"/>
    </ligand>
</feature>
<evidence type="ECO:0000256" key="15">
    <source>
        <dbReference type="HAMAP-Rule" id="MF_01218"/>
    </source>
</evidence>
<keyword evidence="18" id="KW-1185">Reference proteome</keyword>
<dbReference type="GO" id="GO:0044206">
    <property type="term" value="P:UMP salvage"/>
    <property type="evidence" value="ECO:0007669"/>
    <property type="project" value="UniProtKB-UniRule"/>
</dbReference>
<dbReference type="KEGG" id="tfr:BR63_12490"/>
<feature type="binding site" evidence="15">
    <location>
        <begin position="199"/>
        <end position="201"/>
    </location>
    <ligand>
        <name>uracil</name>
        <dbReference type="ChEBI" id="CHEBI:17568"/>
    </ligand>
</feature>
<proteinExistence type="inferred from homology"/>
<gene>
    <name evidence="15" type="primary">upp</name>
    <name evidence="17" type="ORF">BR63_12490</name>
</gene>
<dbReference type="InterPro" id="IPR029057">
    <property type="entry name" value="PRTase-like"/>
</dbReference>
<feature type="domain" description="Phosphoribosyltransferase" evidence="16">
    <location>
        <begin position="6"/>
        <end position="208"/>
    </location>
</feature>
<evidence type="ECO:0000256" key="12">
    <source>
        <dbReference type="ARBA" id="ARBA00056901"/>
    </source>
</evidence>
<dbReference type="CDD" id="cd06223">
    <property type="entry name" value="PRTases_typeI"/>
    <property type="match status" value="1"/>
</dbReference>
<evidence type="ECO:0000256" key="13">
    <source>
        <dbReference type="ARBA" id="ARBA00072146"/>
    </source>
</evidence>
<feature type="binding site" evidence="15">
    <location>
        <position position="200"/>
    </location>
    <ligand>
        <name>5-phospho-alpha-D-ribose 1-diphosphate</name>
        <dbReference type="ChEBI" id="CHEBI:58017"/>
    </ligand>
</feature>
<comment type="function">
    <text evidence="12 15">Catalyzes the conversion of uracil and 5-phospho-alpha-D-ribose 1-diphosphate (PRPP) to UMP and diphosphate.</text>
</comment>
<dbReference type="HAMAP" id="MF_01218_B">
    <property type="entry name" value="Upp_B"/>
    <property type="match status" value="1"/>
</dbReference>
<dbReference type="PANTHER" id="PTHR32315:SF4">
    <property type="entry name" value="URACIL PHOSPHORIBOSYLTRANSFERASE, CHLOROPLASTIC"/>
    <property type="match status" value="1"/>
</dbReference>
<dbReference type="InterPro" id="IPR034332">
    <property type="entry name" value="Upp_B"/>
</dbReference>
<keyword evidence="7 15" id="KW-0547">Nucleotide-binding</keyword>
<dbReference type="InterPro" id="IPR000836">
    <property type="entry name" value="PRTase_dom"/>
</dbReference>
<comment type="catalytic activity">
    <reaction evidence="11 15">
        <text>UMP + diphosphate = 5-phospho-alpha-D-ribose 1-diphosphate + uracil</text>
        <dbReference type="Rhea" id="RHEA:13017"/>
        <dbReference type="ChEBI" id="CHEBI:17568"/>
        <dbReference type="ChEBI" id="CHEBI:33019"/>
        <dbReference type="ChEBI" id="CHEBI:57865"/>
        <dbReference type="ChEBI" id="CHEBI:58017"/>
        <dbReference type="EC" id="2.4.2.9"/>
    </reaction>
</comment>
<comment type="similarity">
    <text evidence="2 15">Belongs to the UPRTase family.</text>
</comment>
<evidence type="ECO:0000256" key="14">
    <source>
        <dbReference type="ARBA" id="ARBA00079807"/>
    </source>
</evidence>
<feature type="binding site" evidence="15">
    <location>
        <position position="79"/>
    </location>
    <ligand>
        <name>5-phospho-alpha-D-ribose 1-diphosphate</name>
        <dbReference type="ChEBI" id="CHEBI:58017"/>
    </ligand>
</feature>
<dbReference type="EMBL" id="CP045798">
    <property type="protein sequence ID" value="QNB47055.1"/>
    <property type="molecule type" value="Genomic_DNA"/>
</dbReference>
<evidence type="ECO:0000313" key="18">
    <source>
        <dbReference type="Proteomes" id="UP000515847"/>
    </source>
</evidence>
<dbReference type="EC" id="2.4.2.9" evidence="3 15"/>
<comment type="pathway">
    <text evidence="1 15">Pyrimidine metabolism; UMP biosynthesis via salvage pathway; UMP from uracil: step 1/1.</text>
</comment>
<evidence type="ECO:0000256" key="7">
    <source>
        <dbReference type="ARBA" id="ARBA00022741"/>
    </source>
</evidence>
<accession>A0A7G6E4Q1</accession>
<evidence type="ECO:0000256" key="5">
    <source>
        <dbReference type="ARBA" id="ARBA00022676"/>
    </source>
</evidence>
<keyword evidence="4 15" id="KW-0021">Allosteric enzyme</keyword>
<dbReference type="PANTHER" id="PTHR32315">
    <property type="entry name" value="ADENINE PHOSPHORIBOSYLTRANSFERASE"/>
    <property type="match status" value="1"/>
</dbReference>
<dbReference type="GO" id="GO:0005525">
    <property type="term" value="F:GTP binding"/>
    <property type="evidence" value="ECO:0007669"/>
    <property type="project" value="UniProtKB-KW"/>
</dbReference>
<evidence type="ECO:0000256" key="3">
    <source>
        <dbReference type="ARBA" id="ARBA00011894"/>
    </source>
</evidence>
<keyword evidence="5 15" id="KW-0328">Glycosyltransferase</keyword>
<dbReference type="InterPro" id="IPR050054">
    <property type="entry name" value="UPRTase/APRTase"/>
</dbReference>
<feature type="binding site" evidence="15">
    <location>
        <position position="104"/>
    </location>
    <ligand>
        <name>5-phospho-alpha-D-ribose 1-diphosphate</name>
        <dbReference type="ChEBI" id="CHEBI:58017"/>
    </ligand>
</feature>
<keyword evidence="6 15" id="KW-0808">Transferase</keyword>
<comment type="activity regulation">
    <text evidence="15">Allosterically activated by GTP.</text>
</comment>
<evidence type="ECO:0000313" key="17">
    <source>
        <dbReference type="EMBL" id="QNB47055.1"/>
    </source>
</evidence>
<evidence type="ECO:0000256" key="10">
    <source>
        <dbReference type="ARBA" id="ARBA00031082"/>
    </source>
</evidence>
<keyword evidence="9 15" id="KW-0342">GTP-binding</keyword>
<dbReference type="Gene3D" id="3.40.50.2020">
    <property type="match status" value="1"/>
</dbReference>
<dbReference type="SUPFAM" id="SSF53271">
    <property type="entry name" value="PRTase-like"/>
    <property type="match status" value="1"/>
</dbReference>
<dbReference type="Proteomes" id="UP000515847">
    <property type="component" value="Chromosome"/>
</dbReference>
<dbReference type="AlphaFoldDB" id="A0A7G6E4Q1"/>
<dbReference type="NCBIfam" id="TIGR01091">
    <property type="entry name" value="upp"/>
    <property type="match status" value="1"/>
</dbReference>
<evidence type="ECO:0000256" key="9">
    <source>
        <dbReference type="ARBA" id="ARBA00023134"/>
    </source>
</evidence>
<dbReference type="GO" id="GO:0006223">
    <property type="term" value="P:uracil salvage"/>
    <property type="evidence" value="ECO:0007669"/>
    <property type="project" value="InterPro"/>
</dbReference>
<dbReference type="GO" id="GO:0004845">
    <property type="term" value="F:uracil phosphoribosyltransferase activity"/>
    <property type="evidence" value="ECO:0007669"/>
    <property type="project" value="UniProtKB-UniRule"/>
</dbReference>
<evidence type="ECO:0000256" key="1">
    <source>
        <dbReference type="ARBA" id="ARBA00005180"/>
    </source>
</evidence>
<organism evidence="17 18">
    <name type="scientific">Thermanaerosceptrum fracticalcis</name>
    <dbReference type="NCBI Taxonomy" id="1712410"/>
    <lineage>
        <taxon>Bacteria</taxon>
        <taxon>Bacillati</taxon>
        <taxon>Bacillota</taxon>
        <taxon>Clostridia</taxon>
        <taxon>Eubacteriales</taxon>
        <taxon>Peptococcaceae</taxon>
        <taxon>Thermanaerosceptrum</taxon>
    </lineage>
</organism>
<comment type="cofactor">
    <cofactor evidence="15">
        <name>Mg(2+)</name>
        <dbReference type="ChEBI" id="CHEBI:18420"/>
    </cofactor>
    <text evidence="15">Binds 1 Mg(2+) ion per subunit. The magnesium is bound as Mg-PRPP.</text>
</comment>
<dbReference type="GO" id="GO:0000287">
    <property type="term" value="F:magnesium ion binding"/>
    <property type="evidence" value="ECO:0007669"/>
    <property type="project" value="UniProtKB-UniRule"/>
</dbReference>
<sequence length="209" mass="22491">MGKVVVIDHPLIQHKLTYIRDENTGSKEFRELVEEVSMLMAYEVTRDFPLQETEINTPVGPAKTKVIAGRKVGLVPILRAGLGMVNGMLKLIPAAKVGHVGLYRDPETLKPVEYYCKLPTDLPERDLIVIDPMLATGGSAVAAIGFLKERGAKSIKLVCLIAAPEGISAVQSAHPDVDIFAGAVDSHLNDHGYIVPGLGDAGDRLFGTK</sequence>
<dbReference type="OrthoDB" id="9781675at2"/>
<keyword evidence="8 15" id="KW-0460">Magnesium</keyword>
<dbReference type="GO" id="GO:0005737">
    <property type="term" value="C:cytoplasm"/>
    <property type="evidence" value="ECO:0007669"/>
    <property type="project" value="UniProtKB-ARBA"/>
</dbReference>
<dbReference type="FunFam" id="3.40.50.2020:FF:000003">
    <property type="entry name" value="Uracil phosphoribosyltransferase"/>
    <property type="match status" value="1"/>
</dbReference>
<evidence type="ECO:0000256" key="2">
    <source>
        <dbReference type="ARBA" id="ARBA00009516"/>
    </source>
</evidence>
<dbReference type="InterPro" id="IPR005765">
    <property type="entry name" value="UPRT"/>
</dbReference>
<name>A0A7G6E4Q1_THEFR</name>
<dbReference type="RefSeq" id="WP_034420582.1">
    <property type="nucleotide sequence ID" value="NZ_CP045798.1"/>
</dbReference>
<evidence type="ECO:0000256" key="8">
    <source>
        <dbReference type="ARBA" id="ARBA00022842"/>
    </source>
</evidence>